<dbReference type="RefSeq" id="WP_170866701.1">
    <property type="nucleotide sequence ID" value="NZ_FRAC01000023.1"/>
</dbReference>
<accession>A0A1M6XV92</accession>
<name>A0A1M6XV92_9FIRM</name>
<dbReference type="EMBL" id="FRAC01000023">
    <property type="protein sequence ID" value="SHL09773.1"/>
    <property type="molecule type" value="Genomic_DNA"/>
</dbReference>
<sequence length="313" mass="35712">MGINTSNNRNCRGSLTVECTLVFPLFLYAMLAIMYFLQIYHLHDMLQQAITKEGLNLARYGYVYQYIKDYEGKGDLGEKGENKQEPGSIDTHEESKDCGKSDTLKDLLITKSINAAFFHFKLHDYVNEDYINKSIIAGGMDGISAYLSDFMGEDDRIDIILTYFIKPPIALPKEGDFFILQRVSVRGWNGYRPDTGEKEGEGEEDNVYVYITENGSVYHLWEDCSYLKLSIRDVPFSNIKNLRNIYGGKYYPCELCSDEVKPTGTVYITDTGDRYHSDINCSGLKRTVLKIPLSEVGNRSLCKRCQKRQGSKQ</sequence>
<dbReference type="AlphaFoldDB" id="A0A1M6XV92"/>
<keyword evidence="2" id="KW-0472">Membrane</keyword>
<evidence type="ECO:0000313" key="3">
    <source>
        <dbReference type="EMBL" id="SHL09773.1"/>
    </source>
</evidence>
<dbReference type="Proteomes" id="UP000184386">
    <property type="component" value="Unassembled WGS sequence"/>
</dbReference>
<evidence type="ECO:0000313" key="4">
    <source>
        <dbReference type="Proteomes" id="UP000184386"/>
    </source>
</evidence>
<keyword evidence="2" id="KW-1133">Transmembrane helix</keyword>
<protein>
    <submittedName>
        <fullName evidence="3">TadE-like protein</fullName>
    </submittedName>
</protein>
<keyword evidence="2" id="KW-0812">Transmembrane</keyword>
<feature type="transmembrane region" description="Helical" evidence="2">
    <location>
        <begin position="21"/>
        <end position="40"/>
    </location>
</feature>
<dbReference type="STRING" id="1121322.SAMN02745136_04078"/>
<evidence type="ECO:0000256" key="2">
    <source>
        <dbReference type="SAM" id="Phobius"/>
    </source>
</evidence>
<gene>
    <name evidence="3" type="ORF">SAMN02745136_04078</name>
</gene>
<evidence type="ECO:0000256" key="1">
    <source>
        <dbReference type="SAM" id="MobiDB-lite"/>
    </source>
</evidence>
<feature type="region of interest" description="Disordered" evidence="1">
    <location>
        <begin position="75"/>
        <end position="99"/>
    </location>
</feature>
<keyword evidence="4" id="KW-1185">Reference proteome</keyword>
<organism evidence="3 4">
    <name type="scientific">Anaerocolumna jejuensis DSM 15929</name>
    <dbReference type="NCBI Taxonomy" id="1121322"/>
    <lineage>
        <taxon>Bacteria</taxon>
        <taxon>Bacillati</taxon>
        <taxon>Bacillota</taxon>
        <taxon>Clostridia</taxon>
        <taxon>Lachnospirales</taxon>
        <taxon>Lachnospiraceae</taxon>
        <taxon>Anaerocolumna</taxon>
    </lineage>
</organism>
<proteinExistence type="predicted"/>
<reference evidence="3 4" key="1">
    <citation type="submission" date="2016-11" db="EMBL/GenBank/DDBJ databases">
        <authorList>
            <person name="Jaros S."/>
            <person name="Januszkiewicz K."/>
            <person name="Wedrychowicz H."/>
        </authorList>
    </citation>
    <scope>NUCLEOTIDE SEQUENCE [LARGE SCALE GENOMIC DNA]</scope>
    <source>
        <strain evidence="3 4">DSM 15929</strain>
    </source>
</reference>